<dbReference type="GO" id="GO:0019303">
    <property type="term" value="P:D-ribose catabolic process"/>
    <property type="evidence" value="ECO:0007669"/>
    <property type="project" value="UniProtKB-UniRule"/>
</dbReference>
<dbReference type="STRING" id="1121001.SAMN02745857_03242"/>
<dbReference type="NCBIfam" id="TIGR02152">
    <property type="entry name" value="D_ribokin_bact"/>
    <property type="match status" value="1"/>
</dbReference>
<feature type="active site" description="Proton acceptor" evidence="12">
    <location>
        <position position="245"/>
    </location>
</feature>
<sequence length="307" mass="31622">MTRVLVVGSINMDLVVESNAFPRPGETLFGQHFATHPGGKGANQAVAAARLGAQVTMLGCVGNDGFGAALKAGLIAEGIDVRWLKQTDEAATGIAQITLCDAQNAIVVVPGANALLLPADLDAAEAAFADCDVVLTQLEVPLATVEHAALLAARHGKPLILNPAPATPLAAELLQCVALLTPNEFELGITLRAADADWETLVAQMPARVVMTKGEDGAWFSDGQGQLQHQPGFKVEAVDTTGAGDTFNGALAAFWPLGLAEAVWRASAAGALSVTKAGAQGGMPDLATLEHFLRTHLQHAVGLAATH</sequence>
<protein>
    <recommendedName>
        <fullName evidence="3 12">Ribokinase</fullName>
        <shortName evidence="12">RK</shortName>
        <ecNumber evidence="2 12">2.7.1.15</ecNumber>
    </recommendedName>
</protein>
<feature type="binding site" evidence="12">
    <location>
        <position position="273"/>
    </location>
    <ligand>
        <name>K(+)</name>
        <dbReference type="ChEBI" id="CHEBI:29103"/>
    </ligand>
</feature>
<dbReference type="GO" id="GO:0004747">
    <property type="term" value="F:ribokinase activity"/>
    <property type="evidence" value="ECO:0007669"/>
    <property type="project" value="UniProtKB-UniRule"/>
</dbReference>
<evidence type="ECO:0000313" key="15">
    <source>
        <dbReference type="Proteomes" id="UP000192761"/>
    </source>
</evidence>
<evidence type="ECO:0000256" key="3">
    <source>
        <dbReference type="ARBA" id="ARBA00016943"/>
    </source>
</evidence>
<keyword evidence="7 12" id="KW-0418">Kinase</keyword>
<comment type="cofactor">
    <cofactor evidence="12">
        <name>Mg(2+)</name>
        <dbReference type="ChEBI" id="CHEBI:18420"/>
    </cofactor>
    <text evidence="12">Requires a divalent cation, most likely magnesium in vivo, as an electrophilic catalyst to aid phosphoryl group transfer. It is the chelate of the metal and the nucleotide that is the actual substrate.</text>
</comment>
<feature type="domain" description="Carbohydrate kinase PfkB" evidence="13">
    <location>
        <begin position="1"/>
        <end position="285"/>
    </location>
</feature>
<dbReference type="Gene3D" id="3.40.1190.20">
    <property type="match status" value="1"/>
</dbReference>
<dbReference type="HAMAP" id="MF_01987">
    <property type="entry name" value="Ribokinase"/>
    <property type="match status" value="1"/>
</dbReference>
<proteinExistence type="inferred from homology"/>
<evidence type="ECO:0000256" key="4">
    <source>
        <dbReference type="ARBA" id="ARBA00022679"/>
    </source>
</evidence>
<dbReference type="PANTHER" id="PTHR10584">
    <property type="entry name" value="SUGAR KINASE"/>
    <property type="match status" value="1"/>
</dbReference>
<dbReference type="Proteomes" id="UP000192761">
    <property type="component" value="Unassembled WGS sequence"/>
</dbReference>
<dbReference type="EMBL" id="FWXD01000022">
    <property type="protein sequence ID" value="SMC28397.1"/>
    <property type="molecule type" value="Genomic_DNA"/>
</dbReference>
<feature type="binding site" evidence="12">
    <location>
        <begin position="212"/>
        <end position="217"/>
    </location>
    <ligand>
        <name>ATP</name>
        <dbReference type="ChEBI" id="CHEBI:30616"/>
    </ligand>
</feature>
<evidence type="ECO:0000256" key="6">
    <source>
        <dbReference type="ARBA" id="ARBA00022741"/>
    </source>
</evidence>
<comment type="activity regulation">
    <text evidence="12">Activated by a monovalent cation that binds near, but not in, the active site. The most likely occupant of the site in vivo is potassium. Ion binding induces a conformational change that may alter substrate affinity.</text>
</comment>
<dbReference type="EC" id="2.7.1.15" evidence="2 12"/>
<comment type="subcellular location">
    <subcellularLocation>
        <location evidence="12">Cytoplasm</location>
    </subcellularLocation>
</comment>
<keyword evidence="11 12" id="KW-0119">Carbohydrate metabolism</keyword>
<evidence type="ECO:0000256" key="11">
    <source>
        <dbReference type="ARBA" id="ARBA00023277"/>
    </source>
</evidence>
<dbReference type="AlphaFoldDB" id="A0A1W1XX03"/>
<feature type="binding site" evidence="12">
    <location>
        <begin position="39"/>
        <end position="43"/>
    </location>
    <ligand>
        <name>substrate</name>
    </ligand>
</feature>
<reference evidence="14 15" key="1">
    <citation type="submission" date="2017-04" db="EMBL/GenBank/DDBJ databases">
        <authorList>
            <person name="Afonso C.L."/>
            <person name="Miller P.J."/>
            <person name="Scott M.A."/>
            <person name="Spackman E."/>
            <person name="Goraichik I."/>
            <person name="Dimitrov K.M."/>
            <person name="Suarez D.L."/>
            <person name="Swayne D.E."/>
        </authorList>
    </citation>
    <scope>NUCLEOTIDE SEQUENCE [LARGE SCALE GENOMIC DNA]</scope>
    <source>
        <strain evidence="14 15">DSM 23236</strain>
    </source>
</reference>
<name>A0A1W1XX03_9NEIS</name>
<comment type="subunit">
    <text evidence="12">Homodimer.</text>
</comment>
<dbReference type="InterPro" id="IPR002173">
    <property type="entry name" value="Carboh/pur_kinase_PfkB_CS"/>
</dbReference>
<feature type="binding site" evidence="12">
    <location>
        <position position="239"/>
    </location>
    <ligand>
        <name>K(+)</name>
        <dbReference type="ChEBI" id="CHEBI:29103"/>
    </ligand>
</feature>
<evidence type="ECO:0000256" key="9">
    <source>
        <dbReference type="ARBA" id="ARBA00022842"/>
    </source>
</evidence>
<dbReference type="InterPro" id="IPR002139">
    <property type="entry name" value="Ribo/fructo_kinase"/>
</dbReference>
<dbReference type="Pfam" id="PF00294">
    <property type="entry name" value="PfkB"/>
    <property type="match status" value="1"/>
</dbReference>
<keyword evidence="6 12" id="KW-0547">Nucleotide-binding</keyword>
<dbReference type="GO" id="GO:0005524">
    <property type="term" value="F:ATP binding"/>
    <property type="evidence" value="ECO:0007669"/>
    <property type="project" value="UniProtKB-UniRule"/>
</dbReference>
<accession>A0A1W1XX03</accession>
<feature type="binding site" evidence="12">
    <location>
        <begin position="11"/>
        <end position="13"/>
    </location>
    <ligand>
        <name>substrate</name>
    </ligand>
</feature>
<evidence type="ECO:0000256" key="12">
    <source>
        <dbReference type="HAMAP-Rule" id="MF_01987"/>
    </source>
</evidence>
<dbReference type="InterPro" id="IPR011877">
    <property type="entry name" value="Ribokinase"/>
</dbReference>
<dbReference type="PROSITE" id="PS00584">
    <property type="entry name" value="PFKB_KINASES_2"/>
    <property type="match status" value="1"/>
</dbReference>
<feature type="binding site" evidence="12">
    <location>
        <position position="183"/>
    </location>
    <ligand>
        <name>ATP</name>
        <dbReference type="ChEBI" id="CHEBI:30616"/>
    </ligand>
</feature>
<dbReference type="SUPFAM" id="SSF53613">
    <property type="entry name" value="Ribokinase-like"/>
    <property type="match status" value="1"/>
</dbReference>
<feature type="binding site" evidence="12">
    <location>
        <position position="245"/>
    </location>
    <ligand>
        <name>substrate</name>
    </ligand>
</feature>
<gene>
    <name evidence="12" type="primary">rbsK</name>
    <name evidence="14" type="ORF">SAMN02745857_03242</name>
</gene>
<evidence type="ECO:0000256" key="10">
    <source>
        <dbReference type="ARBA" id="ARBA00022958"/>
    </source>
</evidence>
<keyword evidence="10 12" id="KW-0630">Potassium</keyword>
<evidence type="ECO:0000259" key="13">
    <source>
        <dbReference type="Pfam" id="PF00294"/>
    </source>
</evidence>
<keyword evidence="12" id="KW-0963">Cytoplasm</keyword>
<keyword evidence="8 12" id="KW-0067">ATP-binding</keyword>
<dbReference type="GO" id="GO:0046872">
    <property type="term" value="F:metal ion binding"/>
    <property type="evidence" value="ECO:0007669"/>
    <property type="project" value="UniProtKB-KW"/>
</dbReference>
<evidence type="ECO:0000256" key="8">
    <source>
        <dbReference type="ARBA" id="ARBA00022840"/>
    </source>
</evidence>
<dbReference type="GO" id="GO:0005829">
    <property type="term" value="C:cytosol"/>
    <property type="evidence" value="ECO:0007669"/>
    <property type="project" value="TreeGrafter"/>
</dbReference>
<feature type="binding site" evidence="12">
    <location>
        <position position="276"/>
    </location>
    <ligand>
        <name>K(+)</name>
        <dbReference type="ChEBI" id="CHEBI:29103"/>
    </ligand>
</feature>
<dbReference type="PANTHER" id="PTHR10584:SF166">
    <property type="entry name" value="RIBOKINASE"/>
    <property type="match status" value="1"/>
</dbReference>
<comment type="similarity">
    <text evidence="1">Belongs to the carbohydrate kinase pfkB family.</text>
</comment>
<comment type="function">
    <text evidence="12">Catalyzes the phosphorylation of ribose at O-5 in a reaction requiring ATP and magnesium. The resulting D-ribose-5-phosphate can then be used either for sythesis of nucleotides, histidine, and tryptophan, or as a component of the pentose phosphate pathway.</text>
</comment>
<dbReference type="OrthoDB" id="9775849at2"/>
<keyword evidence="5 12" id="KW-0479">Metal-binding</keyword>
<keyword evidence="9 12" id="KW-0460">Magnesium</keyword>
<evidence type="ECO:0000256" key="5">
    <source>
        <dbReference type="ARBA" id="ARBA00022723"/>
    </source>
</evidence>
<dbReference type="InterPro" id="IPR029056">
    <property type="entry name" value="Ribokinase-like"/>
</dbReference>
<evidence type="ECO:0000256" key="1">
    <source>
        <dbReference type="ARBA" id="ARBA00005380"/>
    </source>
</evidence>
<comment type="caution">
    <text evidence="12">Lacks conserved residue(s) required for the propagation of feature annotation.</text>
</comment>
<keyword evidence="15" id="KW-1185">Reference proteome</keyword>
<organism evidence="14 15">
    <name type="scientific">Andreprevotia lacus DSM 23236</name>
    <dbReference type="NCBI Taxonomy" id="1121001"/>
    <lineage>
        <taxon>Bacteria</taxon>
        <taxon>Pseudomonadati</taxon>
        <taxon>Pseudomonadota</taxon>
        <taxon>Betaproteobacteria</taxon>
        <taxon>Neisseriales</taxon>
        <taxon>Chitinibacteraceae</taxon>
        <taxon>Andreprevotia</taxon>
    </lineage>
</organism>
<comment type="pathway">
    <text evidence="12">Carbohydrate metabolism; D-ribose degradation; D-ribose 5-phosphate from beta-D-ribopyranose: step 2/2.</text>
</comment>
<dbReference type="UniPathway" id="UPA00916">
    <property type="reaction ID" value="UER00889"/>
</dbReference>
<dbReference type="RefSeq" id="WP_084092107.1">
    <property type="nucleotide sequence ID" value="NZ_FWXD01000022.1"/>
</dbReference>
<keyword evidence="4 12" id="KW-0808">Transferase</keyword>
<feature type="binding site" evidence="12">
    <location>
        <position position="139"/>
    </location>
    <ligand>
        <name>substrate</name>
    </ligand>
</feature>
<comment type="catalytic activity">
    <reaction evidence="12">
        <text>D-ribose + ATP = D-ribose 5-phosphate + ADP + H(+)</text>
        <dbReference type="Rhea" id="RHEA:13697"/>
        <dbReference type="ChEBI" id="CHEBI:15378"/>
        <dbReference type="ChEBI" id="CHEBI:30616"/>
        <dbReference type="ChEBI" id="CHEBI:47013"/>
        <dbReference type="ChEBI" id="CHEBI:78346"/>
        <dbReference type="ChEBI" id="CHEBI:456216"/>
        <dbReference type="EC" id="2.7.1.15"/>
    </reaction>
</comment>
<evidence type="ECO:0000256" key="7">
    <source>
        <dbReference type="ARBA" id="ARBA00022777"/>
    </source>
</evidence>
<feature type="binding site" evidence="12">
    <location>
        <begin position="244"/>
        <end position="245"/>
    </location>
    <ligand>
        <name>ATP</name>
        <dbReference type="ChEBI" id="CHEBI:30616"/>
    </ligand>
</feature>
<comment type="similarity">
    <text evidence="12">Belongs to the carbohydrate kinase PfkB family. Ribokinase subfamily.</text>
</comment>
<evidence type="ECO:0000256" key="2">
    <source>
        <dbReference type="ARBA" id="ARBA00012035"/>
    </source>
</evidence>
<feature type="binding site" evidence="12">
    <location>
        <position position="241"/>
    </location>
    <ligand>
        <name>K(+)</name>
        <dbReference type="ChEBI" id="CHEBI:29103"/>
    </ligand>
</feature>
<evidence type="ECO:0000313" key="14">
    <source>
        <dbReference type="EMBL" id="SMC28397.1"/>
    </source>
</evidence>
<dbReference type="InterPro" id="IPR011611">
    <property type="entry name" value="PfkB_dom"/>
</dbReference>
<feature type="binding site" evidence="12">
    <location>
        <position position="278"/>
    </location>
    <ligand>
        <name>K(+)</name>
        <dbReference type="ChEBI" id="CHEBI:29103"/>
    </ligand>
</feature>
<dbReference type="CDD" id="cd01174">
    <property type="entry name" value="ribokinase"/>
    <property type="match status" value="1"/>
</dbReference>
<dbReference type="PRINTS" id="PR00990">
    <property type="entry name" value="RIBOKINASE"/>
</dbReference>